<feature type="transmembrane region" description="Helical" evidence="1">
    <location>
        <begin position="233"/>
        <end position="251"/>
    </location>
</feature>
<protein>
    <submittedName>
        <fullName evidence="2">ABC transporter permease</fullName>
    </submittedName>
</protein>
<dbReference type="KEGG" id="ppsc:EHS13_26290"/>
<evidence type="ECO:0000256" key="1">
    <source>
        <dbReference type="SAM" id="Phobius"/>
    </source>
</evidence>
<keyword evidence="1" id="KW-0472">Membrane</keyword>
<dbReference type="OrthoDB" id="8582979at2"/>
<organism evidence="2 3">
    <name type="scientific">Paenibacillus psychroresistens</name>
    <dbReference type="NCBI Taxonomy" id="1778678"/>
    <lineage>
        <taxon>Bacteria</taxon>
        <taxon>Bacillati</taxon>
        <taxon>Bacillota</taxon>
        <taxon>Bacilli</taxon>
        <taxon>Bacillales</taxon>
        <taxon>Paenibacillaceae</taxon>
        <taxon>Paenibacillus</taxon>
    </lineage>
</organism>
<dbReference type="Proteomes" id="UP000426246">
    <property type="component" value="Chromosome"/>
</dbReference>
<accession>A0A6B8RS07</accession>
<dbReference type="PANTHER" id="PTHR36832:SF2">
    <property type="entry name" value="INTEGRAL MEMBRANE PROTEIN"/>
    <property type="match status" value="1"/>
</dbReference>
<gene>
    <name evidence="2" type="ORF">EHS13_26290</name>
</gene>
<feature type="transmembrane region" description="Helical" evidence="1">
    <location>
        <begin position="146"/>
        <end position="168"/>
    </location>
</feature>
<feature type="transmembrane region" description="Helical" evidence="1">
    <location>
        <begin position="116"/>
        <end position="134"/>
    </location>
</feature>
<sequence>MKAYLSVGKLQFTIGLQYRVAALAGLSTQFFFGFVYIMIFVAFYSQSSDAQPISLQNLVAYMWMQQAFLSFIALWFRDNTIFQMITTGNIAYEMCRPCNIYELWYAKLLAQRVSSALLRCFPIIIVAFFLPQPFRLILPPSPVNFLLFLVTMTLGVFVIVSISMLIYISVFWTMSPIGSILMIAVAGEFFSGMIIPIPLMPTWLQNIVYILPFRLTADFPFRVYSGQIPVDKALWGILIQLVWLAALLVIGKLSMRKALQQVVVQGG</sequence>
<proteinExistence type="predicted"/>
<keyword evidence="1" id="KW-0812">Transmembrane</keyword>
<reference evidence="3" key="1">
    <citation type="submission" date="2018-11" db="EMBL/GenBank/DDBJ databases">
        <title>Complete genome sequence of Paenibacillus sp. ML311-T8.</title>
        <authorList>
            <person name="Nam Y.-D."/>
            <person name="Kang J."/>
            <person name="Chung W.-H."/>
            <person name="Park Y.S."/>
        </authorList>
    </citation>
    <scope>NUCLEOTIDE SEQUENCE [LARGE SCALE GENOMIC DNA]</scope>
    <source>
        <strain evidence="3">ML311-T8</strain>
    </source>
</reference>
<keyword evidence="3" id="KW-1185">Reference proteome</keyword>
<name>A0A6B8RS07_9BACL</name>
<dbReference type="RefSeq" id="WP_155703246.1">
    <property type="nucleotide sequence ID" value="NZ_CP034235.1"/>
</dbReference>
<evidence type="ECO:0000313" key="3">
    <source>
        <dbReference type="Proteomes" id="UP000426246"/>
    </source>
</evidence>
<dbReference type="AlphaFoldDB" id="A0A6B8RS07"/>
<keyword evidence="1" id="KW-1133">Transmembrane helix</keyword>
<feature type="transmembrane region" description="Helical" evidence="1">
    <location>
        <begin position="58"/>
        <end position="76"/>
    </location>
</feature>
<dbReference type="EMBL" id="CP034235">
    <property type="protein sequence ID" value="QGQ98146.1"/>
    <property type="molecule type" value="Genomic_DNA"/>
</dbReference>
<dbReference type="PANTHER" id="PTHR36832">
    <property type="entry name" value="SLR1174 PROTEIN-RELATED"/>
    <property type="match status" value="1"/>
</dbReference>
<evidence type="ECO:0000313" key="2">
    <source>
        <dbReference type="EMBL" id="QGQ98146.1"/>
    </source>
</evidence>
<feature type="transmembrane region" description="Helical" evidence="1">
    <location>
        <begin position="20"/>
        <end position="46"/>
    </location>
</feature>
<feature type="transmembrane region" description="Helical" evidence="1">
    <location>
        <begin position="180"/>
        <end position="199"/>
    </location>
</feature>